<gene>
    <name evidence="1" type="ORF">S03H2_06980</name>
</gene>
<proteinExistence type="predicted"/>
<accession>X1EUS7</accession>
<sequence length="69" mass="8552">MSEYKVLKDGKEYKAPDIQTLKRWVEERRIRPEDRIYHPVSQKWIYVKDMEELEEEIKKLYPWKLALGQ</sequence>
<name>X1EUS7_9ZZZZ</name>
<organism evidence="1">
    <name type="scientific">marine sediment metagenome</name>
    <dbReference type="NCBI Taxonomy" id="412755"/>
    <lineage>
        <taxon>unclassified sequences</taxon>
        <taxon>metagenomes</taxon>
        <taxon>ecological metagenomes</taxon>
    </lineage>
</organism>
<feature type="non-terminal residue" evidence="1">
    <location>
        <position position="69"/>
    </location>
</feature>
<dbReference type="AlphaFoldDB" id="X1EUS7"/>
<protein>
    <submittedName>
        <fullName evidence="1">Uncharacterized protein</fullName>
    </submittedName>
</protein>
<reference evidence="1" key="1">
    <citation type="journal article" date="2014" name="Front. Microbiol.">
        <title>High frequency of phylogenetically diverse reductive dehalogenase-homologous genes in deep subseafloor sedimentary metagenomes.</title>
        <authorList>
            <person name="Kawai M."/>
            <person name="Futagami T."/>
            <person name="Toyoda A."/>
            <person name="Takaki Y."/>
            <person name="Nishi S."/>
            <person name="Hori S."/>
            <person name="Arai W."/>
            <person name="Tsubouchi T."/>
            <person name="Morono Y."/>
            <person name="Uchiyama I."/>
            <person name="Ito T."/>
            <person name="Fujiyama A."/>
            <person name="Inagaki F."/>
            <person name="Takami H."/>
        </authorList>
    </citation>
    <scope>NUCLEOTIDE SEQUENCE</scope>
    <source>
        <strain evidence="1">Expedition CK06-06</strain>
    </source>
</reference>
<evidence type="ECO:0000313" key="1">
    <source>
        <dbReference type="EMBL" id="GAH20929.1"/>
    </source>
</evidence>
<dbReference type="EMBL" id="BARU01003148">
    <property type="protein sequence ID" value="GAH20929.1"/>
    <property type="molecule type" value="Genomic_DNA"/>
</dbReference>
<comment type="caution">
    <text evidence="1">The sequence shown here is derived from an EMBL/GenBank/DDBJ whole genome shotgun (WGS) entry which is preliminary data.</text>
</comment>